<keyword evidence="3" id="KW-1185">Reference proteome</keyword>
<name>A0A067EQU6_CITSI</name>
<evidence type="ECO:0000313" key="3">
    <source>
        <dbReference type="Proteomes" id="UP000027120"/>
    </source>
</evidence>
<dbReference type="STRING" id="2711.A0A067EQU6"/>
<evidence type="ECO:0000259" key="1">
    <source>
        <dbReference type="SMART" id="SM00597"/>
    </source>
</evidence>
<dbReference type="PANTHER" id="PTHR45749:SF36">
    <property type="entry name" value="ZINC FINGER MYM-TYPE PROTEIN 1-LIKE"/>
    <property type="match status" value="1"/>
</dbReference>
<protein>
    <recommendedName>
        <fullName evidence="1">TTF-type domain-containing protein</fullName>
    </recommendedName>
</protein>
<accession>A0A067EQU6</accession>
<sequence>MDKYLRKNSATAASLGKMCGNSKEKVSLNLHDLPRDPGLRTAISKLDSNIQDEVRRAYLQMGPFQPQGHDFPTRLLGEKSRRFVRSWFDNYPDWLEYTIVKDATFCLYCYVFREENGSQGVGPCFIGEWFRNWKKKKMLRQHIGGVNSAHNIARRRCESLMNQKAHVATFFFNHSKKIKREYRLCLTAVIDCIRFLLRQGLVFRGNNESQSSNSRGNFLELLQFLANHNKEIKGVIFNNGPTNLQMTSPDIQKQIVSVCSAEISRAIIKEIDQMTVVLRYVDKRGHVVERFIGIEHVIDTKAVSLKASLDTVLARHGLSMSRLRGQGYDGANNMQGKLNGLKTLILKENESAYYIHCFAHQLYLVANVINIIAALSKRFDILKEKHVVAVIEALKMGELQSGQGMNQEITLKCSGDTRMREHGWNSLLSQVSSFCEKHFISVPVMENMFLTLGRSRRRAQEITNMHHYRID</sequence>
<dbReference type="SMART" id="SM00597">
    <property type="entry name" value="ZnF_TTF"/>
    <property type="match status" value="1"/>
</dbReference>
<dbReference type="Proteomes" id="UP000027120">
    <property type="component" value="Unassembled WGS sequence"/>
</dbReference>
<dbReference type="PANTHER" id="PTHR45749">
    <property type="match status" value="1"/>
</dbReference>
<dbReference type="EMBL" id="KK785011">
    <property type="protein sequence ID" value="KDO53577.1"/>
    <property type="molecule type" value="Genomic_DNA"/>
</dbReference>
<dbReference type="InterPro" id="IPR006580">
    <property type="entry name" value="Znf_TTF"/>
</dbReference>
<dbReference type="Pfam" id="PF14291">
    <property type="entry name" value="DUF4371"/>
    <property type="match status" value="1"/>
</dbReference>
<dbReference type="InterPro" id="IPR025398">
    <property type="entry name" value="DUF4371"/>
</dbReference>
<gene>
    <name evidence="2" type="ORF">CISIN_1g037615mg</name>
</gene>
<dbReference type="AlphaFoldDB" id="A0A067EQU6"/>
<evidence type="ECO:0000313" key="2">
    <source>
        <dbReference type="EMBL" id="KDO53577.1"/>
    </source>
</evidence>
<proteinExistence type="predicted"/>
<reference evidence="2 3" key="1">
    <citation type="submission" date="2014-04" db="EMBL/GenBank/DDBJ databases">
        <authorList>
            <consortium name="International Citrus Genome Consortium"/>
            <person name="Gmitter F."/>
            <person name="Chen C."/>
            <person name="Farmerie W."/>
            <person name="Harkins T."/>
            <person name="Desany B."/>
            <person name="Mohiuddin M."/>
            <person name="Kodira C."/>
            <person name="Borodovsky M."/>
            <person name="Lomsadze A."/>
            <person name="Burns P."/>
            <person name="Jenkins J."/>
            <person name="Prochnik S."/>
            <person name="Shu S."/>
            <person name="Chapman J."/>
            <person name="Pitluck S."/>
            <person name="Schmutz J."/>
            <person name="Rokhsar D."/>
        </authorList>
    </citation>
    <scope>NUCLEOTIDE SEQUENCE</scope>
</reference>
<feature type="domain" description="TTF-type" evidence="1">
    <location>
        <begin position="79"/>
        <end position="173"/>
    </location>
</feature>
<organism evidence="2 3">
    <name type="scientific">Citrus sinensis</name>
    <name type="common">Sweet orange</name>
    <name type="synonym">Citrus aurantium var. sinensis</name>
    <dbReference type="NCBI Taxonomy" id="2711"/>
    <lineage>
        <taxon>Eukaryota</taxon>
        <taxon>Viridiplantae</taxon>
        <taxon>Streptophyta</taxon>
        <taxon>Embryophyta</taxon>
        <taxon>Tracheophyta</taxon>
        <taxon>Spermatophyta</taxon>
        <taxon>Magnoliopsida</taxon>
        <taxon>eudicotyledons</taxon>
        <taxon>Gunneridae</taxon>
        <taxon>Pentapetalae</taxon>
        <taxon>rosids</taxon>
        <taxon>malvids</taxon>
        <taxon>Sapindales</taxon>
        <taxon>Rutaceae</taxon>
        <taxon>Aurantioideae</taxon>
        <taxon>Citrus</taxon>
    </lineage>
</organism>